<feature type="compositionally biased region" description="Basic and acidic residues" evidence="1">
    <location>
        <begin position="38"/>
        <end position="57"/>
    </location>
</feature>
<name>A0AAW1EUJ4_ZOAVI</name>
<reference evidence="2 3" key="1">
    <citation type="journal article" date="2024" name="Genome Biol. Evol.">
        <title>Chromosome-level genome assembly of the viviparous eelpout Zoarces viviparus.</title>
        <authorList>
            <person name="Fuhrmann N."/>
            <person name="Brasseur M.V."/>
            <person name="Bakowski C.E."/>
            <person name="Podsiadlowski L."/>
            <person name="Prost S."/>
            <person name="Krehenwinkel H."/>
            <person name="Mayer C."/>
        </authorList>
    </citation>
    <scope>NUCLEOTIDE SEQUENCE [LARGE SCALE GENOMIC DNA]</scope>
    <source>
        <strain evidence="2">NO-MEL_2022_Ind0_liver</strain>
    </source>
</reference>
<dbReference type="AlphaFoldDB" id="A0AAW1EUJ4"/>
<feature type="region of interest" description="Disordered" evidence="1">
    <location>
        <begin position="1"/>
        <end position="60"/>
    </location>
</feature>
<proteinExistence type="predicted"/>
<evidence type="ECO:0000313" key="3">
    <source>
        <dbReference type="Proteomes" id="UP001488805"/>
    </source>
</evidence>
<dbReference type="Proteomes" id="UP001488805">
    <property type="component" value="Unassembled WGS sequence"/>
</dbReference>
<protein>
    <submittedName>
        <fullName evidence="2">Uncharacterized protein</fullName>
    </submittedName>
</protein>
<organism evidence="2 3">
    <name type="scientific">Zoarces viviparus</name>
    <name type="common">Viviparous eelpout</name>
    <name type="synonym">Blennius viviparus</name>
    <dbReference type="NCBI Taxonomy" id="48416"/>
    <lineage>
        <taxon>Eukaryota</taxon>
        <taxon>Metazoa</taxon>
        <taxon>Chordata</taxon>
        <taxon>Craniata</taxon>
        <taxon>Vertebrata</taxon>
        <taxon>Euteleostomi</taxon>
        <taxon>Actinopterygii</taxon>
        <taxon>Neopterygii</taxon>
        <taxon>Teleostei</taxon>
        <taxon>Neoteleostei</taxon>
        <taxon>Acanthomorphata</taxon>
        <taxon>Eupercaria</taxon>
        <taxon>Perciformes</taxon>
        <taxon>Cottioidei</taxon>
        <taxon>Zoarcales</taxon>
        <taxon>Zoarcidae</taxon>
        <taxon>Zoarcinae</taxon>
        <taxon>Zoarces</taxon>
    </lineage>
</organism>
<dbReference type="EMBL" id="JBCEZU010000134">
    <property type="protein sequence ID" value="KAK9525902.1"/>
    <property type="molecule type" value="Genomic_DNA"/>
</dbReference>
<comment type="caution">
    <text evidence="2">The sequence shown here is derived from an EMBL/GenBank/DDBJ whole genome shotgun (WGS) entry which is preliminary data.</text>
</comment>
<feature type="compositionally biased region" description="Polar residues" evidence="1">
    <location>
        <begin position="26"/>
        <end position="37"/>
    </location>
</feature>
<gene>
    <name evidence="2" type="ORF">VZT92_016573</name>
</gene>
<accession>A0AAW1EUJ4</accession>
<evidence type="ECO:0000256" key="1">
    <source>
        <dbReference type="SAM" id="MobiDB-lite"/>
    </source>
</evidence>
<sequence>MTPILTSPLADGDSGAAWMKMDYSSEPMTPTNLSSCSPERREADAGRERDRRREGDSSKWFVTTMMEERGEEITESSLVRIRPHLSPLLHSQSALADVHR</sequence>
<keyword evidence="3" id="KW-1185">Reference proteome</keyword>
<evidence type="ECO:0000313" key="2">
    <source>
        <dbReference type="EMBL" id="KAK9525902.1"/>
    </source>
</evidence>